<protein>
    <submittedName>
        <fullName evidence="2">Uncharacterized protein</fullName>
    </submittedName>
</protein>
<evidence type="ECO:0000313" key="2">
    <source>
        <dbReference type="EMBL" id="USW49022.1"/>
    </source>
</evidence>
<dbReference type="AlphaFoldDB" id="A0A9Q9EGN8"/>
<reference evidence="2" key="1">
    <citation type="submission" date="2022-06" db="EMBL/GenBank/DDBJ databases">
        <title>Complete genome sequences of two strains of the flax pathogen Septoria linicola.</title>
        <authorList>
            <person name="Lapalu N."/>
            <person name="Simon A."/>
            <person name="Demenou B."/>
            <person name="Paumier D."/>
            <person name="Guillot M.-P."/>
            <person name="Gout L."/>
            <person name="Valade R."/>
        </authorList>
    </citation>
    <scope>NUCLEOTIDE SEQUENCE</scope>
    <source>
        <strain evidence="2">SE15195</strain>
    </source>
</reference>
<dbReference type="EMBL" id="CP099419">
    <property type="protein sequence ID" value="USW49022.1"/>
    <property type="molecule type" value="Genomic_DNA"/>
</dbReference>
<dbReference type="Proteomes" id="UP001056384">
    <property type="component" value="Chromosome 2"/>
</dbReference>
<keyword evidence="3" id="KW-1185">Reference proteome</keyword>
<feature type="compositionally biased region" description="Basic and acidic residues" evidence="1">
    <location>
        <begin position="128"/>
        <end position="139"/>
    </location>
</feature>
<proteinExistence type="predicted"/>
<feature type="region of interest" description="Disordered" evidence="1">
    <location>
        <begin position="1"/>
        <end position="139"/>
    </location>
</feature>
<name>A0A9Q9EGN8_9PEZI</name>
<sequence>MSSPSGQPWEDRRGMFQRGKELHDAARRPSQSGGVIEAVRRASVTSNGSVVDKPLSNDPAPPASPTSQRRRSSAASSGLFGSLAQHKRGSEDYAARRSSHADQLQSGGVVAGWFNKSFRGITTPGDQKTAEQQKRGVME</sequence>
<evidence type="ECO:0000256" key="1">
    <source>
        <dbReference type="SAM" id="MobiDB-lite"/>
    </source>
</evidence>
<evidence type="ECO:0000313" key="3">
    <source>
        <dbReference type="Proteomes" id="UP001056384"/>
    </source>
</evidence>
<gene>
    <name evidence="2" type="ORF">Slin15195_G023410</name>
</gene>
<organism evidence="2 3">
    <name type="scientific">Septoria linicola</name>
    <dbReference type="NCBI Taxonomy" id="215465"/>
    <lineage>
        <taxon>Eukaryota</taxon>
        <taxon>Fungi</taxon>
        <taxon>Dikarya</taxon>
        <taxon>Ascomycota</taxon>
        <taxon>Pezizomycotina</taxon>
        <taxon>Dothideomycetes</taxon>
        <taxon>Dothideomycetidae</taxon>
        <taxon>Mycosphaerellales</taxon>
        <taxon>Mycosphaerellaceae</taxon>
        <taxon>Septoria</taxon>
    </lineage>
</organism>
<accession>A0A9Q9EGN8</accession>
<feature type="compositionally biased region" description="Basic and acidic residues" evidence="1">
    <location>
        <begin position="9"/>
        <end position="27"/>
    </location>
</feature>